<dbReference type="Proteomes" id="UP001162029">
    <property type="component" value="Unassembled WGS sequence"/>
</dbReference>
<feature type="domain" description="Lipoyl-binding" evidence="1">
    <location>
        <begin position="67"/>
        <end position="135"/>
    </location>
</feature>
<evidence type="ECO:0000259" key="1">
    <source>
        <dbReference type="Pfam" id="PF00364"/>
    </source>
</evidence>
<reference evidence="2" key="1">
    <citation type="submission" date="2022-12" db="EMBL/GenBank/DDBJ databases">
        <authorList>
            <person name="Webb A."/>
        </authorList>
    </citation>
    <scope>NUCLEOTIDE SEQUENCE</scope>
    <source>
        <strain evidence="2">Pd1</strain>
    </source>
</reference>
<sequence length="263" mass="28617">MMRLATHALAAQRVRRAALVTEYAKGAMARLPVVLFSTNSEPCNEAAKEVVLPSHIQFRMPDLDFKEVGSGVEDVTLTKWYVQEGAAVKDGTHMCEIDTPDLSFQLESGDEGYIARLLVGEGVNNISPGKPLAIIVPTKAEVEQFVKVLKENPHCIEGYVEPACMIRAVEAEATATSTENAASSDVLRMLNKLHKEGLFEDEKALKVLKSLARKNDAQLLTTYKASYEGGALEEAAFDKAFFVENALELAEEASGTSTKHNAS</sequence>
<dbReference type="EMBL" id="CANTFM010001207">
    <property type="protein sequence ID" value="CAI5736787.1"/>
    <property type="molecule type" value="Genomic_DNA"/>
</dbReference>
<dbReference type="InterPro" id="IPR011053">
    <property type="entry name" value="Single_hybrid_motif"/>
</dbReference>
<dbReference type="AlphaFoldDB" id="A0AAV0UIG9"/>
<gene>
    <name evidence="2" type="ORF">PDE001_LOCUS6407</name>
</gene>
<dbReference type="SUPFAM" id="SSF51230">
    <property type="entry name" value="Single hybrid motif"/>
    <property type="match status" value="1"/>
</dbReference>
<evidence type="ECO:0000313" key="3">
    <source>
        <dbReference type="Proteomes" id="UP001162029"/>
    </source>
</evidence>
<dbReference type="PANTHER" id="PTHR23151">
    <property type="entry name" value="DIHYDROLIPOAMIDE ACETYL/SUCCINYL-TRANSFERASE-RELATED"/>
    <property type="match status" value="1"/>
</dbReference>
<dbReference type="GO" id="GO:0045254">
    <property type="term" value="C:pyruvate dehydrogenase complex"/>
    <property type="evidence" value="ECO:0007669"/>
    <property type="project" value="InterPro"/>
</dbReference>
<comment type="caution">
    <text evidence="2">The sequence shown here is derived from an EMBL/GenBank/DDBJ whole genome shotgun (WGS) entry which is preliminary data.</text>
</comment>
<dbReference type="GO" id="GO:0006086">
    <property type="term" value="P:pyruvate decarboxylation to acetyl-CoA"/>
    <property type="evidence" value="ECO:0007669"/>
    <property type="project" value="InterPro"/>
</dbReference>
<protein>
    <recommendedName>
        <fullName evidence="1">Lipoyl-binding domain-containing protein</fullName>
    </recommendedName>
</protein>
<dbReference type="InterPro" id="IPR000089">
    <property type="entry name" value="Biotin_lipoyl"/>
</dbReference>
<dbReference type="CDD" id="cd06849">
    <property type="entry name" value="lipoyl_domain"/>
    <property type="match status" value="1"/>
</dbReference>
<proteinExistence type="predicted"/>
<dbReference type="GO" id="GO:0005739">
    <property type="term" value="C:mitochondrion"/>
    <property type="evidence" value="ECO:0007669"/>
    <property type="project" value="TreeGrafter"/>
</dbReference>
<dbReference type="PANTHER" id="PTHR23151:SF90">
    <property type="entry name" value="DIHYDROLIPOYLLYSINE-RESIDUE ACETYLTRANSFERASE COMPONENT OF PYRUVATE DEHYDROGENASE COMPLEX, MITOCHONDRIAL-RELATED"/>
    <property type="match status" value="1"/>
</dbReference>
<evidence type="ECO:0000313" key="2">
    <source>
        <dbReference type="EMBL" id="CAI5736787.1"/>
    </source>
</evidence>
<dbReference type="Gene3D" id="2.40.50.100">
    <property type="match status" value="1"/>
</dbReference>
<dbReference type="InterPro" id="IPR045257">
    <property type="entry name" value="E2/Pdx1"/>
</dbReference>
<keyword evidence="3" id="KW-1185">Reference proteome</keyword>
<accession>A0AAV0UIG9</accession>
<name>A0AAV0UIG9_9STRA</name>
<organism evidence="2 3">
    <name type="scientific">Peronospora destructor</name>
    <dbReference type="NCBI Taxonomy" id="86335"/>
    <lineage>
        <taxon>Eukaryota</taxon>
        <taxon>Sar</taxon>
        <taxon>Stramenopiles</taxon>
        <taxon>Oomycota</taxon>
        <taxon>Peronosporomycetes</taxon>
        <taxon>Peronosporales</taxon>
        <taxon>Peronosporaceae</taxon>
        <taxon>Peronospora</taxon>
    </lineage>
</organism>
<dbReference type="Pfam" id="PF00364">
    <property type="entry name" value="Biotin_lipoyl"/>
    <property type="match status" value="1"/>
</dbReference>